<protein>
    <submittedName>
        <fullName evidence="10">Electron transfer flavoprotein subunit alpha/FixB family protein</fullName>
    </submittedName>
</protein>
<dbReference type="PANTHER" id="PTHR43153">
    <property type="entry name" value="ELECTRON TRANSFER FLAVOPROTEIN ALPHA"/>
    <property type="match status" value="1"/>
</dbReference>
<evidence type="ECO:0000256" key="8">
    <source>
        <dbReference type="PIRSR" id="PIRSR000089-1"/>
    </source>
</evidence>
<dbReference type="SUPFAM" id="SSF52467">
    <property type="entry name" value="DHS-like NAD/FAD-binding domain"/>
    <property type="match status" value="1"/>
</dbReference>
<feature type="binding site" evidence="8">
    <location>
        <begin position="261"/>
        <end position="268"/>
    </location>
    <ligand>
        <name>FAD</name>
        <dbReference type="ChEBI" id="CHEBI:57692"/>
    </ligand>
</feature>
<dbReference type="Gene3D" id="3.40.50.620">
    <property type="entry name" value="HUPs"/>
    <property type="match status" value="1"/>
</dbReference>
<dbReference type="InterPro" id="IPR014729">
    <property type="entry name" value="Rossmann-like_a/b/a_fold"/>
</dbReference>
<evidence type="ECO:0000259" key="9">
    <source>
        <dbReference type="SMART" id="SM00893"/>
    </source>
</evidence>
<dbReference type="OrthoDB" id="9770286at2"/>
<dbReference type="InterPro" id="IPR018206">
    <property type="entry name" value="ETF_asu_C_CS"/>
</dbReference>
<evidence type="ECO:0000313" key="10">
    <source>
        <dbReference type="EMBL" id="TFB79517.1"/>
    </source>
</evidence>
<comment type="subunit">
    <text evidence="2">Heterodimer of an alpha and a beta subunit.</text>
</comment>
<comment type="function">
    <text evidence="7">The electron transfer flavoprotein serves as a specific electron acceptor for other dehydrogenases. It transfers the electrons to the main respiratory chain via ETF-ubiquinone oxidoreductase (ETF dehydrogenase).</text>
</comment>
<accession>A0A4R8VCG1</accession>
<dbReference type="GO" id="GO:0009055">
    <property type="term" value="F:electron transfer activity"/>
    <property type="evidence" value="ECO:0007669"/>
    <property type="project" value="InterPro"/>
</dbReference>
<evidence type="ECO:0000256" key="6">
    <source>
        <dbReference type="ARBA" id="ARBA00022982"/>
    </source>
</evidence>
<dbReference type="RefSeq" id="WP_104095389.1">
    <property type="nucleotide sequence ID" value="NZ_JACHBP010000001.1"/>
</dbReference>
<evidence type="ECO:0000256" key="5">
    <source>
        <dbReference type="ARBA" id="ARBA00022827"/>
    </source>
</evidence>
<dbReference type="GO" id="GO:0050660">
    <property type="term" value="F:flavin adenine dinucleotide binding"/>
    <property type="evidence" value="ECO:0007669"/>
    <property type="project" value="InterPro"/>
</dbReference>
<dbReference type="AlphaFoldDB" id="A0A4R8VCG1"/>
<keyword evidence="11" id="KW-1185">Reference proteome</keyword>
<name>A0A4R8VCG1_9MICO</name>
<dbReference type="SUPFAM" id="SSF52402">
    <property type="entry name" value="Adenine nucleotide alpha hydrolases-like"/>
    <property type="match status" value="1"/>
</dbReference>
<feature type="binding site" evidence="8">
    <location>
        <begin position="230"/>
        <end position="231"/>
    </location>
    <ligand>
        <name>FAD</name>
        <dbReference type="ChEBI" id="CHEBI:57692"/>
    </ligand>
</feature>
<dbReference type="Pfam" id="PF00766">
    <property type="entry name" value="ETF_alpha"/>
    <property type="match status" value="1"/>
</dbReference>
<sequence>MSQVLVLVELAGGKPAESTRELLAAAAVLGEPAAVVASGSAKELAAELGRLGAETVYASSAEGADSLLVTPQVAALAAAVEAAQPSAVIVGSSPDSREAGARLAVRVGGAYQSDVIGLEADGTVAQQAFGGAFNITASAAKGIPVISLRSNSIDGAAAAASGTLVQLDVSGDTAPTTEIVSRHQQTAASERPSLKAANIVVSGGRGLGSKEKFVLVEELADLLGAALGASRAAVDAGYCEHNLQVGQTGTTVSPNLYIAVGISGAIQHLAGMQSSKTIVAINKDENSPIFDIADFGIVGDLFTVVPQFMDAVKARKNG</sequence>
<dbReference type="FunFam" id="3.40.50.1220:FF:000001">
    <property type="entry name" value="Electron transfer flavoprotein, alpha subunit"/>
    <property type="match status" value="1"/>
</dbReference>
<dbReference type="EMBL" id="SOFI01000003">
    <property type="protein sequence ID" value="TFB79517.1"/>
    <property type="molecule type" value="Genomic_DNA"/>
</dbReference>
<keyword evidence="6" id="KW-0249">Electron transport</keyword>
<keyword evidence="5 8" id="KW-0274">FAD</keyword>
<keyword evidence="3" id="KW-0813">Transport</keyword>
<evidence type="ECO:0000256" key="2">
    <source>
        <dbReference type="ARBA" id="ARBA00011355"/>
    </source>
</evidence>
<dbReference type="InterPro" id="IPR001308">
    <property type="entry name" value="ETF_a/FixB"/>
</dbReference>
<evidence type="ECO:0000256" key="7">
    <source>
        <dbReference type="ARBA" id="ARBA00025649"/>
    </source>
</evidence>
<feature type="domain" description="Electron transfer flavoprotein alpha/beta-subunit N-terminal" evidence="9">
    <location>
        <begin position="4"/>
        <end position="183"/>
    </location>
</feature>
<reference evidence="10 11" key="1">
    <citation type="submission" date="2019-03" db="EMBL/GenBank/DDBJ databases">
        <title>Genomics of glacier-inhabiting Cryobacterium strains.</title>
        <authorList>
            <person name="Liu Q."/>
            <person name="Xin Y.-H."/>
        </authorList>
    </citation>
    <scope>NUCLEOTIDE SEQUENCE [LARGE SCALE GENOMIC DNA]</scope>
    <source>
        <strain evidence="10 11">CGMCC 1.10440</strain>
    </source>
</reference>
<dbReference type="InterPro" id="IPR014730">
    <property type="entry name" value="ETF_a/b_N"/>
</dbReference>
<dbReference type="Proteomes" id="UP000298488">
    <property type="component" value="Unassembled WGS sequence"/>
</dbReference>
<dbReference type="SMART" id="SM00893">
    <property type="entry name" value="ETF"/>
    <property type="match status" value="1"/>
</dbReference>
<dbReference type="GO" id="GO:0033539">
    <property type="term" value="P:fatty acid beta-oxidation using acyl-CoA dehydrogenase"/>
    <property type="evidence" value="ECO:0007669"/>
    <property type="project" value="TreeGrafter"/>
</dbReference>
<dbReference type="PIRSF" id="PIRSF000089">
    <property type="entry name" value="Electra_flavoP_a"/>
    <property type="match status" value="1"/>
</dbReference>
<proteinExistence type="inferred from homology"/>
<dbReference type="InterPro" id="IPR014731">
    <property type="entry name" value="ETF_asu_C"/>
</dbReference>
<dbReference type="InterPro" id="IPR029035">
    <property type="entry name" value="DHS-like_NAD/FAD-binding_dom"/>
</dbReference>
<comment type="cofactor">
    <cofactor evidence="8">
        <name>FAD</name>
        <dbReference type="ChEBI" id="CHEBI:57692"/>
    </cofactor>
    <text evidence="8">Binds 1 FAD per dimer.</text>
</comment>
<dbReference type="PROSITE" id="PS00696">
    <property type="entry name" value="ETF_ALPHA"/>
    <property type="match status" value="1"/>
</dbReference>
<comment type="similarity">
    <text evidence="1">Belongs to the ETF alpha-subunit/FixB family.</text>
</comment>
<dbReference type="PANTHER" id="PTHR43153:SF1">
    <property type="entry name" value="ELECTRON TRANSFER FLAVOPROTEIN SUBUNIT ALPHA, MITOCHONDRIAL"/>
    <property type="match status" value="1"/>
</dbReference>
<feature type="binding site" evidence="8">
    <location>
        <begin position="244"/>
        <end position="248"/>
    </location>
    <ligand>
        <name>FAD</name>
        <dbReference type="ChEBI" id="CHEBI:57692"/>
    </ligand>
</feature>
<evidence type="ECO:0000256" key="4">
    <source>
        <dbReference type="ARBA" id="ARBA00022630"/>
    </source>
</evidence>
<organism evidence="10 11">
    <name type="scientific">Terrimesophilobacter mesophilus</name>
    <dbReference type="NCBI Taxonomy" id="433647"/>
    <lineage>
        <taxon>Bacteria</taxon>
        <taxon>Bacillati</taxon>
        <taxon>Actinomycetota</taxon>
        <taxon>Actinomycetes</taxon>
        <taxon>Micrococcales</taxon>
        <taxon>Microbacteriaceae</taxon>
        <taxon>Terrimesophilobacter</taxon>
    </lineage>
</organism>
<evidence type="ECO:0000256" key="1">
    <source>
        <dbReference type="ARBA" id="ARBA00005817"/>
    </source>
</evidence>
<evidence type="ECO:0000313" key="11">
    <source>
        <dbReference type="Proteomes" id="UP000298488"/>
    </source>
</evidence>
<comment type="caution">
    <text evidence="10">The sequence shown here is derived from an EMBL/GenBank/DDBJ whole genome shotgun (WGS) entry which is preliminary data.</text>
</comment>
<dbReference type="Pfam" id="PF01012">
    <property type="entry name" value="ETF"/>
    <property type="match status" value="1"/>
</dbReference>
<feature type="binding site" evidence="8">
    <location>
        <position position="205"/>
    </location>
    <ligand>
        <name>FAD</name>
        <dbReference type="ChEBI" id="CHEBI:57692"/>
    </ligand>
</feature>
<gene>
    <name evidence="10" type="ORF">E3N84_05300</name>
</gene>
<feature type="binding site" evidence="8">
    <location>
        <position position="282"/>
    </location>
    <ligand>
        <name>FAD</name>
        <dbReference type="ChEBI" id="CHEBI:57692"/>
    </ligand>
</feature>
<dbReference type="Gene3D" id="3.40.50.1220">
    <property type="entry name" value="TPP-binding domain"/>
    <property type="match status" value="1"/>
</dbReference>
<evidence type="ECO:0000256" key="3">
    <source>
        <dbReference type="ARBA" id="ARBA00022448"/>
    </source>
</evidence>
<keyword evidence="4" id="KW-0285">Flavoprotein</keyword>